<reference evidence="2 3" key="1">
    <citation type="submission" date="2018-06" db="EMBL/GenBank/DDBJ databases">
        <authorList>
            <consortium name="Pathogen Informatics"/>
            <person name="Doyle S."/>
        </authorList>
    </citation>
    <scope>NUCLEOTIDE SEQUENCE [LARGE SCALE GENOMIC DNA]</scope>
    <source>
        <strain evidence="2 3">NCTC12151</strain>
    </source>
</reference>
<dbReference type="Proteomes" id="UP000249005">
    <property type="component" value="Chromosome 1"/>
</dbReference>
<dbReference type="InterPro" id="IPR052924">
    <property type="entry name" value="OsmC/Ohr_hydroprdx_reductase"/>
</dbReference>
<proteinExistence type="predicted"/>
<dbReference type="OrthoDB" id="9789573at2"/>
<protein>
    <submittedName>
        <fullName evidence="2">Peroxiredoxin, Ohr subfamily</fullName>
    </submittedName>
</protein>
<accession>A0A2X4VAB6</accession>
<dbReference type="InterPro" id="IPR003718">
    <property type="entry name" value="OsmC/Ohr_fam"/>
</dbReference>
<dbReference type="Pfam" id="PF02566">
    <property type="entry name" value="OsmC"/>
    <property type="match status" value="1"/>
</dbReference>
<keyword evidence="3" id="KW-1185">Reference proteome</keyword>
<dbReference type="InterPro" id="IPR015946">
    <property type="entry name" value="KH_dom-like_a/b"/>
</dbReference>
<dbReference type="PANTHER" id="PTHR35368:SF1">
    <property type="entry name" value="HYDROPEROXIDE REDUCTASE"/>
    <property type="match status" value="1"/>
</dbReference>
<keyword evidence="1" id="KW-0732">Signal</keyword>
<evidence type="ECO:0000256" key="1">
    <source>
        <dbReference type="SAM" id="SignalP"/>
    </source>
</evidence>
<evidence type="ECO:0000313" key="3">
    <source>
        <dbReference type="Proteomes" id="UP000249005"/>
    </source>
</evidence>
<name>A0A2X4VAB6_9GAMM</name>
<dbReference type="PANTHER" id="PTHR35368">
    <property type="entry name" value="HYDROPEROXIDE REDUCTASE"/>
    <property type="match status" value="1"/>
</dbReference>
<dbReference type="RefSeq" id="WP_111741521.1">
    <property type="nucleotide sequence ID" value="NZ_LR698987.1"/>
</dbReference>
<dbReference type="InterPro" id="IPR036102">
    <property type="entry name" value="OsmC/Ohrsf"/>
</dbReference>
<feature type="signal peptide" evidence="1">
    <location>
        <begin position="1"/>
        <end position="20"/>
    </location>
</feature>
<organism evidence="2 3">
    <name type="scientific">Leminorella richardii</name>
    <dbReference type="NCBI Taxonomy" id="158841"/>
    <lineage>
        <taxon>Bacteria</taxon>
        <taxon>Pseudomonadati</taxon>
        <taxon>Pseudomonadota</taxon>
        <taxon>Gammaproteobacteria</taxon>
        <taxon>Enterobacterales</taxon>
        <taxon>Budviciaceae</taxon>
        <taxon>Leminorella</taxon>
    </lineage>
</organism>
<dbReference type="SUPFAM" id="SSF82784">
    <property type="entry name" value="OsmC-like"/>
    <property type="match status" value="1"/>
</dbReference>
<dbReference type="AlphaFoldDB" id="A0A2X4VAB6"/>
<dbReference type="Gene3D" id="3.30.300.20">
    <property type="match status" value="1"/>
</dbReference>
<dbReference type="EMBL" id="LS483470">
    <property type="protein sequence ID" value="SQI43712.1"/>
    <property type="molecule type" value="Genomic_DNA"/>
</dbReference>
<sequence>MYKTLLFFIFSTIVAMPAIAVGKSEDKTMLYPINVEIREIKNRAQEAQVRGHKIIIDQPKEFGADDTGPTPPELLAISYGSCVLSTIQLLAVQQKLDISNIKVSVTGTVDFSKAMGVSDEHRAGFPSLTVKLSFTSSLSEAQKNKLIVDVSRIGAAIDNIENATPVKYILEE</sequence>
<gene>
    <name evidence="2" type="ORF">NCTC12151_03207</name>
</gene>
<feature type="chain" id="PRO_5015992581" evidence="1">
    <location>
        <begin position="21"/>
        <end position="172"/>
    </location>
</feature>
<evidence type="ECO:0000313" key="2">
    <source>
        <dbReference type="EMBL" id="SQI43712.1"/>
    </source>
</evidence>
<dbReference type="KEGG" id="lri:NCTC12151_03207"/>